<keyword evidence="1" id="KW-0472">Membrane</keyword>
<feature type="transmembrane region" description="Helical" evidence="1">
    <location>
        <begin position="12"/>
        <end position="32"/>
    </location>
</feature>
<feature type="transmembrane region" description="Helical" evidence="1">
    <location>
        <begin position="157"/>
        <end position="176"/>
    </location>
</feature>
<feature type="transmembrane region" description="Helical" evidence="1">
    <location>
        <begin position="114"/>
        <end position="137"/>
    </location>
</feature>
<dbReference type="Pfam" id="PF12679">
    <property type="entry name" value="ABC2_membrane_2"/>
    <property type="match status" value="1"/>
</dbReference>
<protein>
    <submittedName>
        <fullName evidence="2">ABC-2 family transporter</fullName>
    </submittedName>
</protein>
<dbReference type="Proteomes" id="UP000238176">
    <property type="component" value="Unassembled WGS sequence"/>
</dbReference>
<comment type="caution">
    <text evidence="2">The sequence shown here is derived from an EMBL/GenBank/DDBJ whole genome shotgun (WGS) entry which is preliminary data.</text>
</comment>
<dbReference type="GO" id="GO:0140359">
    <property type="term" value="F:ABC-type transporter activity"/>
    <property type="evidence" value="ECO:0007669"/>
    <property type="project" value="InterPro"/>
</dbReference>
<evidence type="ECO:0000256" key="1">
    <source>
        <dbReference type="SAM" id="Phobius"/>
    </source>
</evidence>
<dbReference type="RefSeq" id="WP_106365682.1">
    <property type="nucleotide sequence ID" value="NZ_PVTJ01000008.1"/>
</dbReference>
<feature type="transmembrane region" description="Helical" evidence="1">
    <location>
        <begin position="64"/>
        <end position="87"/>
    </location>
</feature>
<evidence type="ECO:0000313" key="3">
    <source>
        <dbReference type="Proteomes" id="UP000238176"/>
    </source>
</evidence>
<evidence type="ECO:0000313" key="2">
    <source>
        <dbReference type="EMBL" id="PRY56904.1"/>
    </source>
</evidence>
<organism evidence="2 3">
    <name type="scientific">Glycomyces artemisiae</name>
    <dbReference type="NCBI Taxonomy" id="1076443"/>
    <lineage>
        <taxon>Bacteria</taxon>
        <taxon>Bacillati</taxon>
        <taxon>Actinomycetota</taxon>
        <taxon>Actinomycetes</taxon>
        <taxon>Glycomycetales</taxon>
        <taxon>Glycomycetaceae</taxon>
        <taxon>Glycomyces</taxon>
    </lineage>
</organism>
<dbReference type="AlphaFoldDB" id="A0A2T0UGA1"/>
<proteinExistence type="predicted"/>
<name>A0A2T0UGA1_9ACTN</name>
<dbReference type="GO" id="GO:0005886">
    <property type="term" value="C:plasma membrane"/>
    <property type="evidence" value="ECO:0007669"/>
    <property type="project" value="UniProtKB-SubCell"/>
</dbReference>
<sequence>MIWLTWRQMRAQTLWTAAVLAAAAAYILYLAWDVRDAYRTLVTECTTACDEAAHFLDDRFGMTLTLLGLLLLAGLAVFGAFWGAPLVTRELEAGTHRLAWNQSVTRTRWLTAKLAVAGGAGVLLAGSVTLLLTWAVSPLDDLADSRFHPIEFVTRNLAPFGYAVLAFTLGLAIGALTRRTLAAMALTLLVFLGFQLVMGGFVRPLYAEPVTETITMAEANTVGYIDGLTLDDSGATVMGYTIPGAWVVSDEMPVRMADGTAFTADDADDCRAVNVPPDECLSQKDAAFDVVYQPADRYWRFQWTEFAIALGLSALLTGAAYWRLRRGLN</sequence>
<keyword evidence="3" id="KW-1185">Reference proteome</keyword>
<accession>A0A2T0UGA1</accession>
<feature type="transmembrane region" description="Helical" evidence="1">
    <location>
        <begin position="306"/>
        <end position="324"/>
    </location>
</feature>
<dbReference type="EMBL" id="PVTJ01000008">
    <property type="protein sequence ID" value="PRY56904.1"/>
    <property type="molecule type" value="Genomic_DNA"/>
</dbReference>
<feature type="transmembrane region" description="Helical" evidence="1">
    <location>
        <begin position="183"/>
        <end position="202"/>
    </location>
</feature>
<dbReference type="OrthoDB" id="3579673at2"/>
<reference evidence="2 3" key="1">
    <citation type="submission" date="2018-03" db="EMBL/GenBank/DDBJ databases">
        <title>Genomic Encyclopedia of Type Strains, Phase III (KMG-III): the genomes of soil and plant-associated and newly described type strains.</title>
        <authorList>
            <person name="Whitman W."/>
        </authorList>
    </citation>
    <scope>NUCLEOTIDE SEQUENCE [LARGE SCALE GENOMIC DNA]</scope>
    <source>
        <strain evidence="2 3">CGMCC 4.7067</strain>
    </source>
</reference>
<gene>
    <name evidence="2" type="ORF">B0I28_108215</name>
</gene>
<keyword evidence="1" id="KW-0812">Transmembrane</keyword>
<keyword evidence="1" id="KW-1133">Transmembrane helix</keyword>